<gene>
    <name evidence="2" type="ORF">NDU88_002617</name>
</gene>
<protein>
    <submittedName>
        <fullName evidence="2">Uncharacterized protein</fullName>
    </submittedName>
</protein>
<dbReference type="AlphaFoldDB" id="A0AAV7WQ19"/>
<comment type="caution">
    <text evidence="2">The sequence shown here is derived from an EMBL/GenBank/DDBJ whole genome shotgun (WGS) entry which is preliminary data.</text>
</comment>
<sequence length="82" mass="8869">MACSHSLGQGTGSLDSGFPRGKQDVKTSALWHTSETGHMIGWAPIRHSSGPLQTRHGHRSPHVQACSRSVWAAQVRRPSSPM</sequence>
<evidence type="ECO:0000313" key="2">
    <source>
        <dbReference type="EMBL" id="KAJ1215007.1"/>
    </source>
</evidence>
<feature type="compositionally biased region" description="Polar residues" evidence="1">
    <location>
        <begin position="1"/>
        <end position="14"/>
    </location>
</feature>
<accession>A0AAV7WQ19</accession>
<evidence type="ECO:0000256" key="1">
    <source>
        <dbReference type="SAM" id="MobiDB-lite"/>
    </source>
</evidence>
<evidence type="ECO:0000313" key="3">
    <source>
        <dbReference type="Proteomes" id="UP001066276"/>
    </source>
</evidence>
<organism evidence="2 3">
    <name type="scientific">Pleurodeles waltl</name>
    <name type="common">Iberian ribbed newt</name>
    <dbReference type="NCBI Taxonomy" id="8319"/>
    <lineage>
        <taxon>Eukaryota</taxon>
        <taxon>Metazoa</taxon>
        <taxon>Chordata</taxon>
        <taxon>Craniata</taxon>
        <taxon>Vertebrata</taxon>
        <taxon>Euteleostomi</taxon>
        <taxon>Amphibia</taxon>
        <taxon>Batrachia</taxon>
        <taxon>Caudata</taxon>
        <taxon>Salamandroidea</taxon>
        <taxon>Salamandridae</taxon>
        <taxon>Pleurodelinae</taxon>
        <taxon>Pleurodeles</taxon>
    </lineage>
</organism>
<feature type="region of interest" description="Disordered" evidence="1">
    <location>
        <begin position="1"/>
        <end position="25"/>
    </location>
</feature>
<name>A0AAV7WQ19_PLEWA</name>
<dbReference type="EMBL" id="JANPWB010000001">
    <property type="protein sequence ID" value="KAJ1215007.1"/>
    <property type="molecule type" value="Genomic_DNA"/>
</dbReference>
<feature type="region of interest" description="Disordered" evidence="1">
    <location>
        <begin position="45"/>
        <end position="82"/>
    </location>
</feature>
<dbReference type="Proteomes" id="UP001066276">
    <property type="component" value="Chromosome 1_1"/>
</dbReference>
<proteinExistence type="predicted"/>
<keyword evidence="3" id="KW-1185">Reference proteome</keyword>
<reference evidence="2" key="1">
    <citation type="journal article" date="2022" name="bioRxiv">
        <title>Sequencing and chromosome-scale assembly of the giantPleurodeles waltlgenome.</title>
        <authorList>
            <person name="Brown T."/>
            <person name="Elewa A."/>
            <person name="Iarovenko S."/>
            <person name="Subramanian E."/>
            <person name="Araus A.J."/>
            <person name="Petzold A."/>
            <person name="Susuki M."/>
            <person name="Suzuki K.-i.T."/>
            <person name="Hayashi T."/>
            <person name="Toyoda A."/>
            <person name="Oliveira C."/>
            <person name="Osipova E."/>
            <person name="Leigh N.D."/>
            <person name="Simon A."/>
            <person name="Yun M.H."/>
        </authorList>
    </citation>
    <scope>NUCLEOTIDE SEQUENCE</scope>
    <source>
        <strain evidence="2">20211129_DDA</strain>
        <tissue evidence="2">Liver</tissue>
    </source>
</reference>